<dbReference type="AlphaFoldDB" id="A0A0D6PHB5"/>
<dbReference type="SMART" id="SM00065">
    <property type="entry name" value="GAF"/>
    <property type="match status" value="2"/>
</dbReference>
<evidence type="ECO:0000259" key="2">
    <source>
        <dbReference type="PROSITE" id="PS50113"/>
    </source>
</evidence>
<dbReference type="STRING" id="1120923.SAMN02746095_03547"/>
<dbReference type="InterPro" id="IPR035965">
    <property type="entry name" value="PAS-like_dom_sf"/>
</dbReference>
<dbReference type="NCBIfam" id="TIGR00229">
    <property type="entry name" value="sensory_box"/>
    <property type="match status" value="1"/>
</dbReference>
<dbReference type="OrthoDB" id="315417at2"/>
<dbReference type="Gene3D" id="3.30.450.20">
    <property type="entry name" value="PAS domain"/>
    <property type="match status" value="1"/>
</dbReference>
<dbReference type="InterPro" id="IPR003018">
    <property type="entry name" value="GAF"/>
</dbReference>
<dbReference type="Gene3D" id="3.20.20.450">
    <property type="entry name" value="EAL domain"/>
    <property type="match status" value="1"/>
</dbReference>
<dbReference type="InterPro" id="IPR052155">
    <property type="entry name" value="Biofilm_reg_signaling"/>
</dbReference>
<feature type="domain" description="GGDEF" evidence="4">
    <location>
        <begin position="689"/>
        <end position="827"/>
    </location>
</feature>
<dbReference type="SUPFAM" id="SSF141868">
    <property type="entry name" value="EAL domain-like"/>
    <property type="match status" value="1"/>
</dbReference>
<dbReference type="Pfam" id="PF00990">
    <property type="entry name" value="GGDEF"/>
    <property type="match status" value="1"/>
</dbReference>
<keyword evidence="6" id="KW-1185">Reference proteome</keyword>
<dbReference type="SMART" id="SM00052">
    <property type="entry name" value="EAL"/>
    <property type="match status" value="1"/>
</dbReference>
<dbReference type="PROSITE" id="PS50883">
    <property type="entry name" value="EAL"/>
    <property type="match status" value="1"/>
</dbReference>
<dbReference type="Pfam" id="PF08447">
    <property type="entry name" value="PAS_3"/>
    <property type="match status" value="1"/>
</dbReference>
<dbReference type="InterPro" id="IPR001633">
    <property type="entry name" value="EAL_dom"/>
</dbReference>
<dbReference type="InterPro" id="IPR000014">
    <property type="entry name" value="PAS"/>
</dbReference>
<dbReference type="PROSITE" id="PS50112">
    <property type="entry name" value="PAS"/>
    <property type="match status" value="1"/>
</dbReference>
<dbReference type="SMART" id="SM00086">
    <property type="entry name" value="PAC"/>
    <property type="match status" value="1"/>
</dbReference>
<dbReference type="PANTHER" id="PTHR44757">
    <property type="entry name" value="DIGUANYLATE CYCLASE DGCP"/>
    <property type="match status" value="1"/>
</dbReference>
<dbReference type="InterPro" id="IPR043128">
    <property type="entry name" value="Rev_trsase/Diguanyl_cyclase"/>
</dbReference>
<organism evidence="5 6">
    <name type="scientific">Acidocella aminolytica 101 = DSM 11237</name>
    <dbReference type="NCBI Taxonomy" id="1120923"/>
    <lineage>
        <taxon>Bacteria</taxon>
        <taxon>Pseudomonadati</taxon>
        <taxon>Pseudomonadota</taxon>
        <taxon>Alphaproteobacteria</taxon>
        <taxon>Acetobacterales</taxon>
        <taxon>Acidocellaceae</taxon>
        <taxon>Acidocella</taxon>
    </lineage>
</organism>
<evidence type="ECO:0000313" key="5">
    <source>
        <dbReference type="EMBL" id="GAN80761.1"/>
    </source>
</evidence>
<feature type="domain" description="PAC" evidence="2">
    <location>
        <begin position="605"/>
        <end position="657"/>
    </location>
</feature>
<dbReference type="PROSITE" id="PS50887">
    <property type="entry name" value="GGDEF"/>
    <property type="match status" value="1"/>
</dbReference>
<dbReference type="InterPro" id="IPR013655">
    <property type="entry name" value="PAS_fold_3"/>
</dbReference>
<dbReference type="Pfam" id="PF00563">
    <property type="entry name" value="EAL"/>
    <property type="match status" value="1"/>
</dbReference>
<dbReference type="SMART" id="SM00267">
    <property type="entry name" value="GGDEF"/>
    <property type="match status" value="1"/>
</dbReference>
<dbReference type="PROSITE" id="PS50113">
    <property type="entry name" value="PAC"/>
    <property type="match status" value="1"/>
</dbReference>
<sequence>MPNNKVEQTRQDTTARYKIFDMQSDEFLRRITRVAARAFGLPIALVTFADSKRVWTYENHGIDLQWTAHEDAFSDYTIQTETVLIVSDALRDKRFSDSPLVIGPPYIRFYAGAPIITGDGYPVGTLSVLTPEPYEGFSSEKEDLLRELAQAVLTELELQQAKKTQLKISTDLAFWNRFSKAVALAPDFDKAIYQTLSCCAERTKAVICFLASYNADYETIEYIKIYLTPTAEQYGLDISKRSGNHPKEDVSFGKPLSKGEISDTSDYIETEKLEQFPLLQEMVQAGIRRQFVYPFDLGKRRFGLGLAFDFDSSDLRQKSQILAQDFITRVVPLLMGRLREYALDRANQTLRMINASKETFARATTPDALFEAACQLAVDVGGYDSSWIGIAQNDRDKSVQIAASAGRHFPALSKIRFTWRGDQDGRGPTCTAIREKKIVLLRDISKEYGPLSWREEALASGFRTSICLPFGSYEDRAIGAITLYSKNHVSFEQDEQNLLIELTDILAKALQNITNRRDYDAALVACSMSEQRIQQVLLASGTVLYTLKFVKGCAFPDEVSRNVLNLVGYAPEDMQGPEWWREHVHPEDLPQAELGIAHVQEAGHYIHRYRIRHRNGCFRWIRDELTLQRDANGNASGVIGVWIDITEHHEAQEEIYRLAHIDPLTSLPNRRLLNERLGEVLTEARRSGSHGALLFIDLDRFKNINDLLGHNAGDTALAEVAGRLRQIIRATDTIARIGGDEFVVLLAKAGSTSGDASAHATKIGEKLIDSIAGRPILLGGQEYYVGASIGFTLFPKPADTIETLVREADTAMYQAKSGTDNVVMFNPTMHQSLVIRHAIEDDIRNALKDKRFEIWLQNQMDNTGTAVSAEALVRLRKRDGGITAPSEFISIAEASGLIVPLGRWILQEACSILRQIGSNRPDYGISVNVSPQQFYAPNFASDVLTTLDHFGVTPGNLTLEITENLLVQEITETSKIMGRLADRGVRFSVDDFGTGYSNLHYLSQLPIKELKIDRGFISQIPEDTSSIAIVETIFAMARRLDLDVVAEGVEKNVQFSFLKNFGQMRMQGFYFAKPMETKTWLEYHLETHSTSAFGEIDY</sequence>
<dbReference type="EMBL" id="BANC01000057">
    <property type="protein sequence ID" value="GAN80761.1"/>
    <property type="molecule type" value="Genomic_DNA"/>
</dbReference>
<feature type="domain" description="EAL" evidence="3">
    <location>
        <begin position="836"/>
        <end position="1088"/>
    </location>
</feature>
<protein>
    <submittedName>
        <fullName evidence="5">Diguanylate cyclase/phosphodiesterase</fullName>
    </submittedName>
</protein>
<dbReference type="Proteomes" id="UP000032668">
    <property type="component" value="Unassembled WGS sequence"/>
</dbReference>
<proteinExistence type="predicted"/>
<dbReference type="InterPro" id="IPR035919">
    <property type="entry name" value="EAL_sf"/>
</dbReference>
<dbReference type="CDD" id="cd01949">
    <property type="entry name" value="GGDEF"/>
    <property type="match status" value="1"/>
</dbReference>
<dbReference type="SUPFAM" id="SSF55785">
    <property type="entry name" value="PYP-like sensor domain (PAS domain)"/>
    <property type="match status" value="1"/>
</dbReference>
<dbReference type="Gene3D" id="3.30.70.270">
    <property type="match status" value="1"/>
</dbReference>
<evidence type="ECO:0000313" key="6">
    <source>
        <dbReference type="Proteomes" id="UP000032668"/>
    </source>
</evidence>
<evidence type="ECO:0000259" key="1">
    <source>
        <dbReference type="PROSITE" id="PS50112"/>
    </source>
</evidence>
<name>A0A0D6PHB5_9PROT</name>
<dbReference type="Pfam" id="PF01590">
    <property type="entry name" value="GAF"/>
    <property type="match status" value="1"/>
</dbReference>
<dbReference type="CDD" id="cd01948">
    <property type="entry name" value="EAL"/>
    <property type="match status" value="1"/>
</dbReference>
<dbReference type="InterPro" id="IPR000700">
    <property type="entry name" value="PAS-assoc_C"/>
</dbReference>
<dbReference type="SUPFAM" id="SSF55781">
    <property type="entry name" value="GAF domain-like"/>
    <property type="match status" value="2"/>
</dbReference>
<dbReference type="InterPro" id="IPR029016">
    <property type="entry name" value="GAF-like_dom_sf"/>
</dbReference>
<dbReference type="CDD" id="cd00130">
    <property type="entry name" value="PAS"/>
    <property type="match status" value="1"/>
</dbReference>
<gene>
    <name evidence="5" type="ORF">Aam_058_004</name>
</gene>
<comment type="caution">
    <text evidence="5">The sequence shown here is derived from an EMBL/GenBank/DDBJ whole genome shotgun (WGS) entry which is preliminary data.</text>
</comment>
<reference evidence="5 6" key="1">
    <citation type="submission" date="2012-11" db="EMBL/GenBank/DDBJ databases">
        <title>Whole genome sequence of Acidocella aminolytica 101 = DSM 11237.</title>
        <authorList>
            <person name="Azuma Y."/>
            <person name="Higashiura N."/>
            <person name="Hirakawa H."/>
            <person name="Matsushita K."/>
        </authorList>
    </citation>
    <scope>NUCLEOTIDE SEQUENCE [LARGE SCALE GENOMIC DNA]</scope>
    <source>
        <strain evidence="6">101 / DSM 11237</strain>
    </source>
</reference>
<dbReference type="PANTHER" id="PTHR44757:SF2">
    <property type="entry name" value="BIOFILM ARCHITECTURE MAINTENANCE PROTEIN MBAA"/>
    <property type="match status" value="1"/>
</dbReference>
<accession>A0A0D6PHB5</accession>
<dbReference type="Gene3D" id="3.30.450.40">
    <property type="match status" value="2"/>
</dbReference>
<dbReference type="InterPro" id="IPR029787">
    <property type="entry name" value="Nucleotide_cyclase"/>
</dbReference>
<dbReference type="InterPro" id="IPR000160">
    <property type="entry name" value="GGDEF_dom"/>
</dbReference>
<dbReference type="NCBIfam" id="TIGR00254">
    <property type="entry name" value="GGDEF"/>
    <property type="match status" value="1"/>
</dbReference>
<evidence type="ECO:0000259" key="4">
    <source>
        <dbReference type="PROSITE" id="PS50887"/>
    </source>
</evidence>
<dbReference type="Pfam" id="PF13185">
    <property type="entry name" value="GAF_2"/>
    <property type="match status" value="1"/>
</dbReference>
<evidence type="ECO:0000259" key="3">
    <source>
        <dbReference type="PROSITE" id="PS50883"/>
    </source>
</evidence>
<dbReference type="RefSeq" id="WP_048879160.1">
    <property type="nucleotide sequence ID" value="NZ_BANC01000057.1"/>
</dbReference>
<feature type="domain" description="PAS" evidence="1">
    <location>
        <begin position="559"/>
        <end position="603"/>
    </location>
</feature>
<dbReference type="SUPFAM" id="SSF55073">
    <property type="entry name" value="Nucleotide cyclase"/>
    <property type="match status" value="1"/>
</dbReference>
<dbReference type="InterPro" id="IPR001610">
    <property type="entry name" value="PAC"/>
</dbReference>